<sequence length="119" mass="14260">MSNEPRTLIKSRDVLQSLKDRNEFTKYQAFDRLLQVIWADISREAQGGKTKYLFKITNNRWDQTMQMLPQLNNPINMTLFITDFMDILKKEYIDCKIEYVETKGYEDKVIEQIIVIDWS</sequence>
<dbReference type="EMBL" id="MN740535">
    <property type="protein sequence ID" value="QHU32045.1"/>
    <property type="molecule type" value="Genomic_DNA"/>
</dbReference>
<proteinExistence type="predicted"/>
<accession>A0A6C0LPW2</accession>
<dbReference type="AlphaFoldDB" id="A0A6C0LPW2"/>
<organism evidence="1">
    <name type="scientific">viral metagenome</name>
    <dbReference type="NCBI Taxonomy" id="1070528"/>
    <lineage>
        <taxon>unclassified sequences</taxon>
        <taxon>metagenomes</taxon>
        <taxon>organismal metagenomes</taxon>
    </lineage>
</organism>
<protein>
    <submittedName>
        <fullName evidence="1">Uncharacterized protein</fullName>
    </submittedName>
</protein>
<evidence type="ECO:0000313" key="1">
    <source>
        <dbReference type="EMBL" id="QHU32045.1"/>
    </source>
</evidence>
<reference evidence="1" key="1">
    <citation type="journal article" date="2020" name="Nature">
        <title>Giant virus diversity and host interactions through global metagenomics.</title>
        <authorList>
            <person name="Schulz F."/>
            <person name="Roux S."/>
            <person name="Paez-Espino D."/>
            <person name="Jungbluth S."/>
            <person name="Walsh D.A."/>
            <person name="Denef V.J."/>
            <person name="McMahon K.D."/>
            <person name="Konstantinidis K.T."/>
            <person name="Eloe-Fadrosh E.A."/>
            <person name="Kyrpides N.C."/>
            <person name="Woyke T."/>
        </authorList>
    </citation>
    <scope>NUCLEOTIDE SEQUENCE</scope>
    <source>
        <strain evidence="1">GVMAG-M-3300027963-41</strain>
    </source>
</reference>
<name>A0A6C0LPW2_9ZZZZ</name>